<gene>
    <name evidence="2" type="ORF">CEURO_LOCUS14505</name>
</gene>
<organism evidence="2 3">
    <name type="scientific">Cuscuta europaea</name>
    <name type="common">European dodder</name>
    <dbReference type="NCBI Taxonomy" id="41803"/>
    <lineage>
        <taxon>Eukaryota</taxon>
        <taxon>Viridiplantae</taxon>
        <taxon>Streptophyta</taxon>
        <taxon>Embryophyta</taxon>
        <taxon>Tracheophyta</taxon>
        <taxon>Spermatophyta</taxon>
        <taxon>Magnoliopsida</taxon>
        <taxon>eudicotyledons</taxon>
        <taxon>Gunneridae</taxon>
        <taxon>Pentapetalae</taxon>
        <taxon>asterids</taxon>
        <taxon>lamiids</taxon>
        <taxon>Solanales</taxon>
        <taxon>Convolvulaceae</taxon>
        <taxon>Cuscuteae</taxon>
        <taxon>Cuscuta</taxon>
        <taxon>Cuscuta subgen. Cuscuta</taxon>
    </lineage>
</organism>
<feature type="domain" description="Retrovirus-related Pol polyprotein from transposon TNT 1-94-like beta-barrel" evidence="1">
    <location>
        <begin position="66"/>
        <end position="142"/>
    </location>
</feature>
<protein>
    <recommendedName>
        <fullName evidence="1">Retrovirus-related Pol polyprotein from transposon TNT 1-94-like beta-barrel domain-containing protein</fullName>
    </recommendedName>
</protein>
<proteinExistence type="predicted"/>
<dbReference type="AlphaFoldDB" id="A0A9P0ZFQ1"/>
<feature type="non-terminal residue" evidence="2">
    <location>
        <position position="1"/>
    </location>
</feature>
<evidence type="ECO:0000259" key="1">
    <source>
        <dbReference type="Pfam" id="PF22936"/>
    </source>
</evidence>
<reference evidence="2" key="1">
    <citation type="submission" date="2022-07" db="EMBL/GenBank/DDBJ databases">
        <authorList>
            <person name="Macas J."/>
            <person name="Novak P."/>
            <person name="Neumann P."/>
        </authorList>
    </citation>
    <scope>NUCLEOTIDE SEQUENCE</scope>
</reference>
<dbReference type="EMBL" id="CAMAPE010000038">
    <property type="protein sequence ID" value="CAH9099478.1"/>
    <property type="molecule type" value="Genomic_DNA"/>
</dbReference>
<sequence length="220" mass="23477">MYWYPQQGQPGYAPTGGAPSVPARYSSHAGGVPTTGHSAVTCPSRFTQPSSPALLTTPGESNPALWYPYSGASAHMTASEGILQNKSVYIGYNSVSVANGAHLSSCHVGDVALPSSGRSLTLKSAYHVPQLKYNLISIQRLCADNNCTLIFDKNSFFIKDKASGATLLRVSSSGPLYPLHLPSSPSLVLASVLASGPMWHRRLGHCGDSILQFLKRRQFL</sequence>
<evidence type="ECO:0000313" key="3">
    <source>
        <dbReference type="Proteomes" id="UP001152484"/>
    </source>
</evidence>
<name>A0A9P0ZFQ1_CUSEU</name>
<dbReference type="OrthoDB" id="1306154at2759"/>
<keyword evidence="3" id="KW-1185">Reference proteome</keyword>
<comment type="caution">
    <text evidence="2">The sequence shown here is derived from an EMBL/GenBank/DDBJ whole genome shotgun (WGS) entry which is preliminary data.</text>
</comment>
<accession>A0A9P0ZFQ1</accession>
<dbReference type="InterPro" id="IPR054722">
    <property type="entry name" value="PolX-like_BBD"/>
</dbReference>
<evidence type="ECO:0000313" key="2">
    <source>
        <dbReference type="EMBL" id="CAH9099478.1"/>
    </source>
</evidence>
<dbReference type="Pfam" id="PF22936">
    <property type="entry name" value="Pol_BBD"/>
    <property type="match status" value="1"/>
</dbReference>
<dbReference type="Proteomes" id="UP001152484">
    <property type="component" value="Unassembled WGS sequence"/>
</dbReference>